<evidence type="ECO:0000313" key="2">
    <source>
        <dbReference type="Proteomes" id="UP001303608"/>
    </source>
</evidence>
<accession>A0ACD4WXP3</accession>
<reference evidence="1" key="1">
    <citation type="submission" date="2023-10" db="EMBL/GenBank/DDBJ databases">
        <title>The genome sequence of Streptomyces violaceoruber CGMCC 4.1801.</title>
        <authorList>
            <person name="Mo P."/>
        </authorList>
    </citation>
    <scope>NUCLEOTIDE SEQUENCE</scope>
    <source>
        <strain evidence="1">CGMCC 4.1801</strain>
    </source>
</reference>
<dbReference type="Proteomes" id="UP001303608">
    <property type="component" value="Chromosome"/>
</dbReference>
<organism evidence="1 2">
    <name type="scientific">Streptomyces violaceoruber</name>
    <dbReference type="NCBI Taxonomy" id="1935"/>
    <lineage>
        <taxon>Bacteria</taxon>
        <taxon>Bacillati</taxon>
        <taxon>Actinomycetota</taxon>
        <taxon>Actinomycetes</taxon>
        <taxon>Kitasatosporales</taxon>
        <taxon>Streptomycetaceae</taxon>
        <taxon>Streptomyces</taxon>
        <taxon>Streptomyces violaceoruber group</taxon>
    </lineage>
</organism>
<name>A0ACD4WXP3_STRVN</name>
<dbReference type="EMBL" id="CP137734">
    <property type="protein sequence ID" value="WOZ02328.1"/>
    <property type="molecule type" value="Genomic_DNA"/>
</dbReference>
<sequence length="65" mass="7291">MISEASQTTDDEGRDGCTRMTLGDNATAQEEIVQARRDWMEGTRFGEVEGYDGAPLPPLHCVRYR</sequence>
<proteinExistence type="predicted"/>
<protein>
    <submittedName>
        <fullName evidence="1">Uncharacterized protein</fullName>
    </submittedName>
</protein>
<evidence type="ECO:0000313" key="1">
    <source>
        <dbReference type="EMBL" id="WOZ02328.1"/>
    </source>
</evidence>
<gene>
    <name evidence="1" type="ORF">R2E43_34725</name>
</gene>
<keyword evidence="2" id="KW-1185">Reference proteome</keyword>